<keyword evidence="1" id="KW-0328">Glycosyltransferase</keyword>
<dbReference type="Gene3D" id="3.40.50.2000">
    <property type="entry name" value="Glycogen Phosphorylase B"/>
    <property type="match status" value="1"/>
</dbReference>
<dbReference type="Pfam" id="PF01075">
    <property type="entry name" value="Glyco_transf_9"/>
    <property type="match status" value="1"/>
</dbReference>
<dbReference type="RefSeq" id="WP_092117818.1">
    <property type="nucleotide sequence ID" value="NZ_FMXO01000004.1"/>
</dbReference>
<evidence type="ECO:0000313" key="3">
    <source>
        <dbReference type="EMBL" id="SDB18834.1"/>
    </source>
</evidence>
<protein>
    <submittedName>
        <fullName evidence="3">ADP-heptose:LPS heptosyltransferase</fullName>
    </submittedName>
</protein>
<dbReference type="PANTHER" id="PTHR30160">
    <property type="entry name" value="TETRAACYLDISACCHARIDE 4'-KINASE-RELATED"/>
    <property type="match status" value="1"/>
</dbReference>
<keyword evidence="4" id="KW-1185">Reference proteome</keyword>
<keyword evidence="2 3" id="KW-0808">Transferase</keyword>
<evidence type="ECO:0000256" key="2">
    <source>
        <dbReference type="ARBA" id="ARBA00022679"/>
    </source>
</evidence>
<dbReference type="Proteomes" id="UP000198771">
    <property type="component" value="Unassembled WGS sequence"/>
</dbReference>
<dbReference type="STRING" id="617002.SAMN05660653_00942"/>
<gene>
    <name evidence="3" type="ORF">SAMN05660653_00942</name>
</gene>
<dbReference type="GO" id="GO:0005829">
    <property type="term" value="C:cytosol"/>
    <property type="evidence" value="ECO:0007669"/>
    <property type="project" value="TreeGrafter"/>
</dbReference>
<dbReference type="PANTHER" id="PTHR30160:SF22">
    <property type="entry name" value="LIPOPOLYSACCHARIDE CORE BIOSYNTHESIS PROTEIN"/>
    <property type="match status" value="1"/>
</dbReference>
<dbReference type="AlphaFoldDB" id="A0A1G6BDY9"/>
<sequence>MNRYLVIQLARFGDIVQTKRLVRGVCADQENEVHLAVDAGLADLAGLLYPGVRIHGLPVHGSRFDPGVLLRTCGTIFADWKRADFHRVFNCNHGGCNHVLAGLFAPEQLIGYHWRHGQTLRGPWPEMVFRLSANRLANPLNLMDYWGHFLQPALAPELVNPPARPKGGGLGVVMAGRHARRSLPIPVLGRLVQAAAAKFDGSIHLLGTQAEHPAARQLRDHLPTTVQSRLKDLTGKTNWAALCDVVQGLDLLLTPDTGTMHLAAHLGTPITAFFLSSAWCFETGPYGEGHHVWQAVESCAPCLESESCGRSTACVQPFTDRAVLARLSGDARRPLPEGLCLLRTSVDDFGAQFNALAGELPEQEPRTGRRELLRSHCLRLPPRKLAMEQEPASSLYNETDWMIEKT</sequence>
<dbReference type="OrthoDB" id="5506840at2"/>
<proteinExistence type="predicted"/>
<evidence type="ECO:0000256" key="1">
    <source>
        <dbReference type="ARBA" id="ARBA00022676"/>
    </source>
</evidence>
<accession>A0A1G6BDY9</accession>
<dbReference type="CDD" id="cd03789">
    <property type="entry name" value="GT9_LPS_heptosyltransferase"/>
    <property type="match status" value="1"/>
</dbReference>
<reference evidence="3 4" key="1">
    <citation type="submission" date="2016-10" db="EMBL/GenBank/DDBJ databases">
        <authorList>
            <person name="de Groot N.N."/>
        </authorList>
    </citation>
    <scope>NUCLEOTIDE SEQUENCE [LARGE SCALE GENOMIC DNA]</scope>
    <source>
        <strain evidence="3 4">ASO4-2</strain>
    </source>
</reference>
<dbReference type="InterPro" id="IPR002201">
    <property type="entry name" value="Glyco_trans_9"/>
</dbReference>
<organism evidence="3 4">
    <name type="scientific">Desulfonatronum thiosulfatophilum</name>
    <dbReference type="NCBI Taxonomy" id="617002"/>
    <lineage>
        <taxon>Bacteria</taxon>
        <taxon>Pseudomonadati</taxon>
        <taxon>Thermodesulfobacteriota</taxon>
        <taxon>Desulfovibrionia</taxon>
        <taxon>Desulfovibrionales</taxon>
        <taxon>Desulfonatronaceae</taxon>
        <taxon>Desulfonatronum</taxon>
    </lineage>
</organism>
<dbReference type="EMBL" id="FMXO01000004">
    <property type="protein sequence ID" value="SDB18834.1"/>
    <property type="molecule type" value="Genomic_DNA"/>
</dbReference>
<name>A0A1G6BDY9_9BACT</name>
<dbReference type="SUPFAM" id="SSF53756">
    <property type="entry name" value="UDP-Glycosyltransferase/glycogen phosphorylase"/>
    <property type="match status" value="1"/>
</dbReference>
<evidence type="ECO:0000313" key="4">
    <source>
        <dbReference type="Proteomes" id="UP000198771"/>
    </source>
</evidence>
<dbReference type="InterPro" id="IPR051199">
    <property type="entry name" value="LPS_LOS_Heptosyltrfase"/>
</dbReference>
<dbReference type="GO" id="GO:0008713">
    <property type="term" value="F:ADP-heptose-lipopolysaccharide heptosyltransferase activity"/>
    <property type="evidence" value="ECO:0007669"/>
    <property type="project" value="TreeGrafter"/>
</dbReference>
<dbReference type="GO" id="GO:0009244">
    <property type="term" value="P:lipopolysaccharide core region biosynthetic process"/>
    <property type="evidence" value="ECO:0007669"/>
    <property type="project" value="TreeGrafter"/>
</dbReference>